<dbReference type="InterPro" id="IPR055344">
    <property type="entry name" value="SecD_SecF_C_bact"/>
</dbReference>
<organism evidence="14 15">
    <name type="scientific">Andreesenia angusta</name>
    <dbReference type="NCBI Taxonomy" id="39480"/>
    <lineage>
        <taxon>Bacteria</taxon>
        <taxon>Bacillati</taxon>
        <taxon>Bacillota</taxon>
        <taxon>Tissierellia</taxon>
        <taxon>Tissierellales</taxon>
        <taxon>Gottschalkiaceae</taxon>
        <taxon>Andreesenia</taxon>
    </lineage>
</organism>
<dbReference type="PANTHER" id="PTHR30081:SF8">
    <property type="entry name" value="PROTEIN TRANSLOCASE SUBUNIT SECF"/>
    <property type="match status" value="1"/>
</dbReference>
<evidence type="ECO:0000259" key="13">
    <source>
        <dbReference type="Pfam" id="PF02355"/>
    </source>
</evidence>
<reference evidence="14 15" key="1">
    <citation type="submission" date="2016-09" db="EMBL/GenBank/DDBJ databases">
        <title>Genome sequence of Eubacterium angustum.</title>
        <authorList>
            <person name="Poehlein A."/>
            <person name="Daniel R."/>
        </authorList>
    </citation>
    <scope>NUCLEOTIDE SEQUENCE [LARGE SCALE GENOMIC DNA]</scope>
    <source>
        <strain evidence="14 15">DSM 1989</strain>
    </source>
</reference>
<dbReference type="Gene3D" id="1.20.1640.10">
    <property type="entry name" value="Multidrug efflux transporter AcrB transmembrane domain"/>
    <property type="match status" value="1"/>
</dbReference>
<dbReference type="InterPro" id="IPR022646">
    <property type="entry name" value="SecD/SecF_CS"/>
</dbReference>
<feature type="domain" description="Protein export membrane protein SecD/SecF C-terminal" evidence="13">
    <location>
        <begin position="106"/>
        <end position="283"/>
    </location>
</feature>
<keyword evidence="4 12" id="KW-0812">Transmembrane</keyword>
<evidence type="ECO:0000313" key="15">
    <source>
        <dbReference type="Proteomes" id="UP000180254"/>
    </source>
</evidence>
<dbReference type="HAMAP" id="MF_01464_B">
    <property type="entry name" value="SecF_B"/>
    <property type="match status" value="1"/>
</dbReference>
<dbReference type="PRINTS" id="PR01755">
    <property type="entry name" value="SECFTRNLCASE"/>
</dbReference>
<comment type="subcellular location">
    <subcellularLocation>
        <location evidence="1 12">Cell membrane</location>
        <topology evidence="1 12">Multi-pass membrane protein</topology>
    </subcellularLocation>
</comment>
<comment type="caution">
    <text evidence="14">The sequence shown here is derived from an EMBL/GenBank/DDBJ whole genome shotgun (WGS) entry which is preliminary data.</text>
</comment>
<evidence type="ECO:0000313" key="14">
    <source>
        <dbReference type="EMBL" id="OHW62602.1"/>
    </source>
</evidence>
<evidence type="ECO:0000256" key="1">
    <source>
        <dbReference type="ARBA" id="ARBA00004651"/>
    </source>
</evidence>
<proteinExistence type="inferred from homology"/>
<dbReference type="GO" id="GO:0065002">
    <property type="term" value="P:intracellular protein transmembrane transport"/>
    <property type="evidence" value="ECO:0007669"/>
    <property type="project" value="UniProtKB-UniRule"/>
</dbReference>
<dbReference type="PANTHER" id="PTHR30081">
    <property type="entry name" value="PROTEIN-EXPORT MEMBRANE PROTEIN SEC"/>
    <property type="match status" value="1"/>
</dbReference>
<feature type="transmembrane region" description="Helical" evidence="12">
    <location>
        <begin position="127"/>
        <end position="144"/>
    </location>
</feature>
<dbReference type="EMBL" id="MKIE01000003">
    <property type="protein sequence ID" value="OHW62602.1"/>
    <property type="molecule type" value="Genomic_DNA"/>
</dbReference>
<evidence type="ECO:0000256" key="9">
    <source>
        <dbReference type="ARBA" id="ARBA00059018"/>
    </source>
</evidence>
<evidence type="ECO:0000256" key="7">
    <source>
        <dbReference type="ARBA" id="ARBA00023010"/>
    </source>
</evidence>
<dbReference type="GO" id="GO:0005886">
    <property type="term" value="C:plasma membrane"/>
    <property type="evidence" value="ECO:0007669"/>
    <property type="project" value="UniProtKB-SubCell"/>
</dbReference>
<evidence type="ECO:0000256" key="5">
    <source>
        <dbReference type="ARBA" id="ARBA00022927"/>
    </source>
</evidence>
<feature type="transmembrane region" description="Helical" evidence="12">
    <location>
        <begin position="151"/>
        <end position="172"/>
    </location>
</feature>
<keyword evidence="5 12" id="KW-0653">Protein transport</keyword>
<keyword evidence="7 12" id="KW-0811">Translocation</keyword>
<dbReference type="InterPro" id="IPR005665">
    <property type="entry name" value="SecF_bac"/>
</dbReference>
<dbReference type="GO" id="GO:0015450">
    <property type="term" value="F:protein-transporting ATPase activity"/>
    <property type="evidence" value="ECO:0007669"/>
    <property type="project" value="InterPro"/>
</dbReference>
<dbReference type="AlphaFoldDB" id="A0A1S1V7R0"/>
<dbReference type="STRING" id="39480.EUAN_11670"/>
<name>A0A1S1V7R0_9FIRM</name>
<dbReference type="Pfam" id="PF02355">
    <property type="entry name" value="SecD_SecF_C"/>
    <property type="match status" value="1"/>
</dbReference>
<evidence type="ECO:0000256" key="4">
    <source>
        <dbReference type="ARBA" id="ARBA00022692"/>
    </source>
</evidence>
<dbReference type="SUPFAM" id="SSF82866">
    <property type="entry name" value="Multidrug efflux transporter AcrB transmembrane domain"/>
    <property type="match status" value="1"/>
</dbReference>
<evidence type="ECO:0000256" key="2">
    <source>
        <dbReference type="ARBA" id="ARBA00022448"/>
    </source>
</evidence>
<evidence type="ECO:0000256" key="10">
    <source>
        <dbReference type="ARBA" id="ARBA00060856"/>
    </source>
</evidence>
<evidence type="ECO:0000256" key="6">
    <source>
        <dbReference type="ARBA" id="ARBA00022989"/>
    </source>
</evidence>
<feature type="transmembrane region" description="Helical" evidence="12">
    <location>
        <begin position="9"/>
        <end position="27"/>
    </location>
</feature>
<keyword evidence="2 12" id="KW-0813">Transport</keyword>
<comment type="similarity">
    <text evidence="12">Belongs to the SecD/SecF family. SecF subfamily.</text>
</comment>
<comment type="function">
    <text evidence="9 12">Part of the Sec protein translocase complex. Interacts with the SecYEG preprotein conducting channel. SecDF uses the proton motive force (PMF) to complete protein translocation after the ATP-dependent function of SecA.</text>
</comment>
<dbReference type="GO" id="GO:0043952">
    <property type="term" value="P:protein transport by the Sec complex"/>
    <property type="evidence" value="ECO:0007669"/>
    <property type="project" value="UniProtKB-UniRule"/>
</dbReference>
<evidence type="ECO:0000256" key="8">
    <source>
        <dbReference type="ARBA" id="ARBA00023136"/>
    </source>
</evidence>
<sequence length="289" mass="32146">MKIIEKRKIFFALSIAFIVIGMIITAVNGLNYGMDFTGGTLIQIDLEKDREMSQLREIVDEFDGDASIISAGENGREIIIKSSKNMSSEESMEVFESFKEEFKLKSNQPIEVQSIGASIGNEIKRNALISIAIASIGMLVYISFRFELKFGISAVIALMHDSLMMVSIYAVFRLSVDSTFIAAILTVIGYSINDTIIVFDRIRENLGKAKRSESYEEIIDKSINMTLKRTLLTSLTTIVPLVLLYVMGVDSIKNFALPLAIGILVGTYSSIFVASPIWYELKTRAKKTA</sequence>
<feature type="transmembrane region" description="Helical" evidence="12">
    <location>
        <begin position="231"/>
        <end position="249"/>
    </location>
</feature>
<evidence type="ECO:0000256" key="12">
    <source>
        <dbReference type="HAMAP-Rule" id="MF_01464"/>
    </source>
</evidence>
<dbReference type="InterPro" id="IPR022645">
    <property type="entry name" value="SecD/SecF_bac"/>
</dbReference>
<comment type="similarity">
    <text evidence="11">In the N-terminal section; belongs to the SecD/SecF family. SecD subfamily.</text>
</comment>
<accession>A0A1S1V7R0</accession>
<feature type="transmembrane region" description="Helical" evidence="12">
    <location>
        <begin position="178"/>
        <end position="199"/>
    </location>
</feature>
<keyword evidence="3 12" id="KW-1003">Cell membrane</keyword>
<dbReference type="OrthoDB" id="9805019at2"/>
<dbReference type="InterPro" id="IPR048634">
    <property type="entry name" value="SecD_SecF_C"/>
</dbReference>
<keyword evidence="8 12" id="KW-0472">Membrane</keyword>
<dbReference type="InterPro" id="IPR022813">
    <property type="entry name" value="SecD/SecF_arch_bac"/>
</dbReference>
<dbReference type="NCBIfam" id="TIGR00916">
    <property type="entry name" value="2A0604s01"/>
    <property type="match status" value="1"/>
</dbReference>
<dbReference type="Pfam" id="PF07549">
    <property type="entry name" value="Sec_GG"/>
    <property type="match status" value="1"/>
</dbReference>
<evidence type="ECO:0000256" key="11">
    <source>
        <dbReference type="ARBA" id="ARBA00061053"/>
    </source>
</evidence>
<dbReference type="NCBIfam" id="TIGR00966">
    <property type="entry name" value="transloc_SecF"/>
    <property type="match status" value="1"/>
</dbReference>
<protein>
    <recommendedName>
        <fullName evidence="12">Protein-export membrane protein SecF</fullName>
    </recommendedName>
</protein>
<feature type="transmembrane region" description="Helical" evidence="12">
    <location>
        <begin position="255"/>
        <end position="279"/>
    </location>
</feature>
<dbReference type="Proteomes" id="UP000180254">
    <property type="component" value="Unassembled WGS sequence"/>
</dbReference>
<keyword evidence="15" id="KW-1185">Reference proteome</keyword>
<evidence type="ECO:0000256" key="3">
    <source>
        <dbReference type="ARBA" id="ARBA00022475"/>
    </source>
</evidence>
<dbReference type="FunFam" id="1.20.1640.10:FF:000024">
    <property type="entry name" value="Multifunctional fusion protein"/>
    <property type="match status" value="1"/>
</dbReference>
<comment type="similarity">
    <text evidence="10">In the C-terminal section; belongs to the SecD/SecF family. SecF subfamily.</text>
</comment>
<dbReference type="RefSeq" id="WP_071062612.1">
    <property type="nucleotide sequence ID" value="NZ_MKIE01000003.1"/>
</dbReference>
<keyword evidence="6 12" id="KW-1133">Transmembrane helix</keyword>
<comment type="subunit">
    <text evidence="12">Forms a complex with SecD. Part of the essential Sec protein translocation apparatus which comprises SecA, SecYEG and auxiliary proteins SecDF. Other proteins may also be involved.</text>
</comment>
<gene>
    <name evidence="12 14" type="primary">secF</name>
    <name evidence="14" type="ORF">EUAN_11670</name>
</gene>
<dbReference type="GO" id="GO:0006605">
    <property type="term" value="P:protein targeting"/>
    <property type="evidence" value="ECO:0007669"/>
    <property type="project" value="UniProtKB-UniRule"/>
</dbReference>